<dbReference type="InParanoid" id="A0A6P7F7X9"/>
<accession>A0A6P7F7X9</accession>
<dbReference type="GeneID" id="114325852"/>
<reference evidence="9" key="1">
    <citation type="submission" date="2025-04" db="UniProtKB">
        <authorList>
            <consortium name="RefSeq"/>
        </authorList>
    </citation>
    <scope>IDENTIFICATION</scope>
    <source>
        <tissue evidence="9">Whole insect</tissue>
    </source>
</reference>
<comment type="subcellular location">
    <subcellularLocation>
        <location evidence="1">Secreted</location>
    </subcellularLocation>
</comment>
<dbReference type="InterPro" id="IPR000734">
    <property type="entry name" value="TAG_lipase"/>
</dbReference>
<dbReference type="GO" id="GO:0016298">
    <property type="term" value="F:lipase activity"/>
    <property type="evidence" value="ECO:0007669"/>
    <property type="project" value="InterPro"/>
</dbReference>
<evidence type="ECO:0000256" key="3">
    <source>
        <dbReference type="ARBA" id="ARBA00022525"/>
    </source>
</evidence>
<evidence type="ECO:0000313" key="8">
    <source>
        <dbReference type="Proteomes" id="UP001652700"/>
    </source>
</evidence>
<dbReference type="GO" id="GO:0016042">
    <property type="term" value="P:lipid catabolic process"/>
    <property type="evidence" value="ECO:0007669"/>
    <property type="project" value="TreeGrafter"/>
</dbReference>
<dbReference type="PANTHER" id="PTHR11610">
    <property type="entry name" value="LIPASE"/>
    <property type="match status" value="1"/>
</dbReference>
<proteinExistence type="inferred from homology"/>
<dbReference type="Pfam" id="PF00151">
    <property type="entry name" value="Lipase"/>
    <property type="match status" value="1"/>
</dbReference>
<feature type="domain" description="Lipase" evidence="6">
    <location>
        <begin position="26"/>
        <end position="299"/>
    </location>
</feature>
<evidence type="ECO:0000256" key="1">
    <source>
        <dbReference type="ARBA" id="ARBA00004613"/>
    </source>
</evidence>
<evidence type="ECO:0000256" key="2">
    <source>
        <dbReference type="ARBA" id="ARBA00010701"/>
    </source>
</evidence>
<dbReference type="InterPro" id="IPR013818">
    <property type="entry name" value="Lipase"/>
</dbReference>
<evidence type="ECO:0000313" key="9">
    <source>
        <dbReference type="RefSeq" id="XP_028129788.1"/>
    </source>
</evidence>
<dbReference type="KEGG" id="dvv:114325852"/>
<dbReference type="OrthoDB" id="199913at2759"/>
<feature type="chain" id="PRO_5028214813" evidence="5">
    <location>
        <begin position="21"/>
        <end position="302"/>
    </location>
</feature>
<gene>
    <name evidence="9" type="primary">LOC114325852</name>
</gene>
<dbReference type="SUPFAM" id="SSF53474">
    <property type="entry name" value="alpha/beta-Hydrolases"/>
    <property type="match status" value="1"/>
</dbReference>
<sequence>MSQVELVVVTFIGFLLMISGSSFVTESDLTHFFYNQANPSEGIRTDISNSSDVVRAGFSPQKDTFFYVHGWNDYYTSNKTVQKVVRAVLKIHDVNLFVLDWSLASNNSFYFGSILQMKRVGHFLGDLMEKFAKTGGLDLNRTTLCGHSLGGHVAGIAGTHLGGRLYQVVGLDPTSILLTAFQSFNPISKSSGQFVQIIHTNALFYGNFVATGHADYYINGGWVQIPECGLNDVEACSHLISIDYYAESLVTGNFIANKCGVNLLIFHGFCHKASYMGEYQLDRKARGSYYLDTNAKPPYAKG</sequence>
<comment type="similarity">
    <text evidence="2 4">Belongs to the AB hydrolase superfamily. Lipase family.</text>
</comment>
<dbReference type="InterPro" id="IPR029058">
    <property type="entry name" value="AB_hydrolase_fold"/>
</dbReference>
<dbReference type="EnsemblMetazoa" id="XM_028273987.2">
    <property type="protein sequence ID" value="XP_028129788.1"/>
    <property type="gene ID" value="LOC114325852"/>
</dbReference>
<dbReference type="Gene3D" id="3.40.50.1820">
    <property type="entry name" value="alpha/beta hydrolase"/>
    <property type="match status" value="1"/>
</dbReference>
<dbReference type="RefSeq" id="XP_028129788.1">
    <property type="nucleotide sequence ID" value="XM_028273987.1"/>
</dbReference>
<dbReference type="GO" id="GO:0017171">
    <property type="term" value="F:serine hydrolase activity"/>
    <property type="evidence" value="ECO:0007669"/>
    <property type="project" value="TreeGrafter"/>
</dbReference>
<dbReference type="AlphaFoldDB" id="A0A6P7F7X9"/>
<dbReference type="GO" id="GO:0005615">
    <property type="term" value="C:extracellular space"/>
    <property type="evidence" value="ECO:0007669"/>
    <property type="project" value="TreeGrafter"/>
</dbReference>
<keyword evidence="5" id="KW-0732">Signal</keyword>
<evidence type="ECO:0000259" key="6">
    <source>
        <dbReference type="Pfam" id="PF00151"/>
    </source>
</evidence>
<evidence type="ECO:0000256" key="4">
    <source>
        <dbReference type="RuleBase" id="RU004262"/>
    </source>
</evidence>
<organism evidence="9">
    <name type="scientific">Diabrotica virgifera virgifera</name>
    <name type="common">western corn rootworm</name>
    <dbReference type="NCBI Taxonomy" id="50390"/>
    <lineage>
        <taxon>Eukaryota</taxon>
        <taxon>Metazoa</taxon>
        <taxon>Ecdysozoa</taxon>
        <taxon>Arthropoda</taxon>
        <taxon>Hexapoda</taxon>
        <taxon>Insecta</taxon>
        <taxon>Pterygota</taxon>
        <taxon>Neoptera</taxon>
        <taxon>Endopterygota</taxon>
        <taxon>Coleoptera</taxon>
        <taxon>Polyphaga</taxon>
        <taxon>Cucujiformia</taxon>
        <taxon>Chrysomeloidea</taxon>
        <taxon>Chrysomelidae</taxon>
        <taxon>Galerucinae</taxon>
        <taxon>Diabroticina</taxon>
        <taxon>Diabroticites</taxon>
        <taxon>Diabrotica</taxon>
    </lineage>
</organism>
<evidence type="ECO:0000256" key="5">
    <source>
        <dbReference type="SAM" id="SignalP"/>
    </source>
</evidence>
<evidence type="ECO:0000313" key="7">
    <source>
        <dbReference type="EnsemblMetazoa" id="XP_028129788.1"/>
    </source>
</evidence>
<keyword evidence="3" id="KW-0964">Secreted</keyword>
<feature type="signal peptide" evidence="5">
    <location>
        <begin position="1"/>
        <end position="20"/>
    </location>
</feature>
<dbReference type="PANTHER" id="PTHR11610:SF173">
    <property type="entry name" value="LIPASE DOMAIN-CONTAINING PROTEIN-RELATED"/>
    <property type="match status" value="1"/>
</dbReference>
<protein>
    <submittedName>
        <fullName evidence="9">Endothelial lipase-like</fullName>
    </submittedName>
</protein>
<reference evidence="7" key="2">
    <citation type="submission" date="2025-05" db="UniProtKB">
        <authorList>
            <consortium name="EnsemblMetazoa"/>
        </authorList>
    </citation>
    <scope>IDENTIFICATION</scope>
</reference>
<dbReference type="Proteomes" id="UP001652700">
    <property type="component" value="Unplaced"/>
</dbReference>
<name>A0A6P7F7X9_DIAVI</name>
<keyword evidence="8" id="KW-1185">Reference proteome</keyword>